<protein>
    <submittedName>
        <fullName evidence="1">Uncharacterized protein</fullName>
    </submittedName>
</protein>
<organism evidence="1 2">
    <name type="scientific">Trichoderma gamsii</name>
    <dbReference type="NCBI Taxonomy" id="398673"/>
    <lineage>
        <taxon>Eukaryota</taxon>
        <taxon>Fungi</taxon>
        <taxon>Dikarya</taxon>
        <taxon>Ascomycota</taxon>
        <taxon>Pezizomycotina</taxon>
        <taxon>Sordariomycetes</taxon>
        <taxon>Hypocreomycetidae</taxon>
        <taxon>Hypocreales</taxon>
        <taxon>Hypocreaceae</taxon>
        <taxon>Trichoderma</taxon>
    </lineage>
</organism>
<reference evidence="1 2" key="1">
    <citation type="submission" date="2017-02" db="EMBL/GenBank/DDBJ databases">
        <title>Genomes of Trichoderma spp. with biocontrol activity.</title>
        <authorList>
            <person name="Gardiner D."/>
            <person name="Kazan K."/>
            <person name="Vos C."/>
            <person name="Harvey P."/>
        </authorList>
    </citation>
    <scope>NUCLEOTIDE SEQUENCE [LARGE SCALE GENOMIC DNA]</scope>
    <source>
        <strain evidence="1 2">A5MH</strain>
    </source>
</reference>
<dbReference type="EMBL" id="MTYH01000061">
    <property type="protein sequence ID" value="PNP40669.1"/>
    <property type="molecule type" value="Genomic_DNA"/>
</dbReference>
<name>A0A2K0T562_9HYPO</name>
<gene>
    <name evidence="1" type="ORF">TGAMA5MH_07375</name>
</gene>
<evidence type="ECO:0000313" key="2">
    <source>
        <dbReference type="Proteomes" id="UP000236546"/>
    </source>
</evidence>
<evidence type="ECO:0000313" key="1">
    <source>
        <dbReference type="EMBL" id="PNP40669.1"/>
    </source>
</evidence>
<sequence length="169" mass="18982">MQPPPRGHLPERCIIISAFIASGKTWLTLNSKHLDLSGFSILDLDSSVIPKENGQRASNFKELYMAKVRASIAPNTIVLISTHEEIRSALAEERLDFALVYPLRQLKEEWIQRLEARGSPEGLINIVRKDWSSMLGECEEQGGCSHFELGSGQYLSDKIRNITDRMISG</sequence>
<comment type="caution">
    <text evidence="1">The sequence shown here is derived from an EMBL/GenBank/DDBJ whole genome shotgun (WGS) entry which is preliminary data.</text>
</comment>
<accession>A0A2K0T562</accession>
<dbReference type="Proteomes" id="UP000236546">
    <property type="component" value="Unassembled WGS sequence"/>
</dbReference>
<dbReference type="AlphaFoldDB" id="A0A2K0T562"/>
<proteinExistence type="predicted"/>
<dbReference type="OrthoDB" id="3471201at2759"/>